<dbReference type="EMBL" id="JBJQND010000010">
    <property type="protein sequence ID" value="KAL3864990.1"/>
    <property type="molecule type" value="Genomic_DNA"/>
</dbReference>
<organism evidence="12 13">
    <name type="scientific">Sinanodonta woodiana</name>
    <name type="common">Chinese pond mussel</name>
    <name type="synonym">Anodonta woodiana</name>
    <dbReference type="NCBI Taxonomy" id="1069815"/>
    <lineage>
        <taxon>Eukaryota</taxon>
        <taxon>Metazoa</taxon>
        <taxon>Spiralia</taxon>
        <taxon>Lophotrochozoa</taxon>
        <taxon>Mollusca</taxon>
        <taxon>Bivalvia</taxon>
        <taxon>Autobranchia</taxon>
        <taxon>Heteroconchia</taxon>
        <taxon>Palaeoheterodonta</taxon>
        <taxon>Unionida</taxon>
        <taxon>Unionoidea</taxon>
        <taxon>Unionidae</taxon>
        <taxon>Unioninae</taxon>
        <taxon>Sinanodonta</taxon>
    </lineage>
</organism>
<dbReference type="InterPro" id="IPR000611">
    <property type="entry name" value="NPY_rcpt"/>
</dbReference>
<keyword evidence="6 10" id="KW-0472">Membrane</keyword>
<dbReference type="GO" id="GO:0016020">
    <property type="term" value="C:membrane"/>
    <property type="evidence" value="ECO:0007669"/>
    <property type="project" value="UniProtKB-SubCell"/>
</dbReference>
<feature type="transmembrane region" description="Helical" evidence="10">
    <location>
        <begin position="66"/>
        <end position="91"/>
    </location>
</feature>
<evidence type="ECO:0000313" key="12">
    <source>
        <dbReference type="EMBL" id="KAL3864990.1"/>
    </source>
</evidence>
<gene>
    <name evidence="12" type="ORF">ACJMK2_006629</name>
</gene>
<comment type="subcellular location">
    <subcellularLocation>
        <location evidence="1">Membrane</location>
        <topology evidence="1">Multi-pass membrane protein</topology>
    </subcellularLocation>
</comment>
<dbReference type="SUPFAM" id="SSF81321">
    <property type="entry name" value="Family A G protein-coupled receptor-like"/>
    <property type="match status" value="1"/>
</dbReference>
<evidence type="ECO:0000256" key="4">
    <source>
        <dbReference type="ARBA" id="ARBA00022989"/>
    </source>
</evidence>
<dbReference type="InterPro" id="IPR017452">
    <property type="entry name" value="GPCR_Rhodpsn_7TM"/>
</dbReference>
<evidence type="ECO:0000313" key="13">
    <source>
        <dbReference type="Proteomes" id="UP001634394"/>
    </source>
</evidence>
<keyword evidence="4 10" id="KW-1133">Transmembrane helix</keyword>
<evidence type="ECO:0000256" key="8">
    <source>
        <dbReference type="ARBA" id="ARBA00023224"/>
    </source>
</evidence>
<name>A0ABD3VUH3_SINWO</name>
<dbReference type="Gene3D" id="1.20.1070.10">
    <property type="entry name" value="Rhodopsin 7-helix transmembrane proteins"/>
    <property type="match status" value="1"/>
</dbReference>
<evidence type="ECO:0000256" key="7">
    <source>
        <dbReference type="ARBA" id="ARBA00023170"/>
    </source>
</evidence>
<dbReference type="PANTHER" id="PTHR24235:SF12">
    <property type="entry name" value="G-PROTEIN COUPLED RECEPTORS FAMILY 1 PROFILE DOMAIN-CONTAINING PROTEIN"/>
    <property type="match status" value="1"/>
</dbReference>
<feature type="domain" description="G-protein coupled receptors family 1 profile" evidence="11">
    <location>
        <begin position="82"/>
        <end position="346"/>
    </location>
</feature>
<evidence type="ECO:0000259" key="11">
    <source>
        <dbReference type="PROSITE" id="PS50262"/>
    </source>
</evidence>
<dbReference type="PANTHER" id="PTHR24235">
    <property type="entry name" value="NEUROPEPTIDE Y RECEPTOR"/>
    <property type="match status" value="1"/>
</dbReference>
<dbReference type="PRINTS" id="PR00237">
    <property type="entry name" value="GPCRRHODOPSN"/>
</dbReference>
<dbReference type="Proteomes" id="UP001634394">
    <property type="component" value="Unassembled WGS sequence"/>
</dbReference>
<evidence type="ECO:0000256" key="2">
    <source>
        <dbReference type="ARBA" id="ARBA00010663"/>
    </source>
</evidence>
<keyword evidence="8 9" id="KW-0807">Transducer</keyword>
<evidence type="ECO:0000256" key="3">
    <source>
        <dbReference type="ARBA" id="ARBA00022692"/>
    </source>
</evidence>
<dbReference type="PROSITE" id="PS50262">
    <property type="entry name" value="G_PROTEIN_RECEP_F1_2"/>
    <property type="match status" value="1"/>
</dbReference>
<comment type="similarity">
    <text evidence="2 9">Belongs to the G-protein coupled receptor 1 family.</text>
</comment>
<feature type="transmembrane region" description="Helical" evidence="10">
    <location>
        <begin position="103"/>
        <end position="124"/>
    </location>
</feature>
<protein>
    <recommendedName>
        <fullName evidence="11">G-protein coupled receptors family 1 profile domain-containing protein</fullName>
    </recommendedName>
</protein>
<keyword evidence="7 9" id="KW-0675">Receptor</keyword>
<feature type="transmembrane region" description="Helical" evidence="10">
    <location>
        <begin position="288"/>
        <end position="307"/>
    </location>
</feature>
<dbReference type="GO" id="GO:0004930">
    <property type="term" value="F:G protein-coupled receptor activity"/>
    <property type="evidence" value="ECO:0007669"/>
    <property type="project" value="UniProtKB-KW"/>
</dbReference>
<feature type="transmembrane region" description="Helical" evidence="10">
    <location>
        <begin position="144"/>
        <end position="166"/>
    </location>
</feature>
<dbReference type="PROSITE" id="PS00237">
    <property type="entry name" value="G_PROTEIN_RECEP_F1_1"/>
    <property type="match status" value="1"/>
</dbReference>
<evidence type="ECO:0000256" key="9">
    <source>
        <dbReference type="RuleBase" id="RU000688"/>
    </source>
</evidence>
<keyword evidence="3 9" id="KW-0812">Transmembrane</keyword>
<dbReference type="CDD" id="cd15203">
    <property type="entry name" value="7tmA_NPYR-like"/>
    <property type="match status" value="1"/>
</dbReference>
<keyword evidence="5 9" id="KW-0297">G-protein coupled receptor</keyword>
<dbReference type="SMART" id="SM01381">
    <property type="entry name" value="7TM_GPCR_Srsx"/>
    <property type="match status" value="1"/>
</dbReference>
<dbReference type="AlphaFoldDB" id="A0ABD3VUH3"/>
<feature type="transmembrane region" description="Helical" evidence="10">
    <location>
        <begin position="178"/>
        <end position="200"/>
    </location>
</feature>
<keyword evidence="13" id="KW-1185">Reference proteome</keyword>
<dbReference type="PRINTS" id="PR01012">
    <property type="entry name" value="NRPEPTIDEYR"/>
</dbReference>
<proteinExistence type="inferred from homology"/>
<reference evidence="12 13" key="1">
    <citation type="submission" date="2024-11" db="EMBL/GenBank/DDBJ databases">
        <title>Chromosome-level genome assembly of the freshwater bivalve Anodonta woodiana.</title>
        <authorList>
            <person name="Chen X."/>
        </authorList>
    </citation>
    <scope>NUCLEOTIDE SEQUENCE [LARGE SCALE GENOMIC DNA]</scope>
    <source>
        <strain evidence="12">MN2024</strain>
        <tissue evidence="12">Gills</tissue>
    </source>
</reference>
<accession>A0ABD3VUH3</accession>
<evidence type="ECO:0000256" key="5">
    <source>
        <dbReference type="ARBA" id="ARBA00023040"/>
    </source>
</evidence>
<feature type="transmembrane region" description="Helical" evidence="10">
    <location>
        <begin position="232"/>
        <end position="254"/>
    </location>
</feature>
<evidence type="ECO:0000256" key="1">
    <source>
        <dbReference type="ARBA" id="ARBA00004141"/>
    </source>
</evidence>
<feature type="transmembrane region" description="Helical" evidence="10">
    <location>
        <begin position="327"/>
        <end position="349"/>
    </location>
</feature>
<sequence length="400" mass="46356">MEDTNNSNLEIGIRSVMGKKILKLVTKNATRTENDICQAHLNNSDCNMILSEYQNDDHWFDTQSQIFLVLFYCIVMVFGVLSNFMICYIVIKFKALRTPRNILILNLSICDISMCVFCMPFSLIRLTLKNWHLGTVLCKMTPSFQTINVFVSTFTIVAIAVDRYCAIVKVSRDCVHQFIVYYVIALIWAMSFLLCIPMMLFHEVHPVSPNILDMTLYNICMEMWPSETGKKVYTTVVMIVQYMAPLVVIACLHARICSFLRMRINGNPKTQMETDRVLREIRRQRKNLLLLTAIAMSFALAWLPLTILNTLADYRYQLFMDKHFNYVYAYCLLLAMSSASINPIMYGWFNTNFREAFIDVVCCRKKNMHDSLEMASIKYFSKGKTPSQVKLYSSLDLTSR</sequence>
<comment type="caution">
    <text evidence="12">The sequence shown here is derived from an EMBL/GenBank/DDBJ whole genome shotgun (WGS) entry which is preliminary data.</text>
</comment>
<evidence type="ECO:0000256" key="10">
    <source>
        <dbReference type="SAM" id="Phobius"/>
    </source>
</evidence>
<dbReference type="Pfam" id="PF00001">
    <property type="entry name" value="7tm_1"/>
    <property type="match status" value="1"/>
</dbReference>
<evidence type="ECO:0000256" key="6">
    <source>
        <dbReference type="ARBA" id="ARBA00023136"/>
    </source>
</evidence>
<dbReference type="InterPro" id="IPR000276">
    <property type="entry name" value="GPCR_Rhodpsn"/>
</dbReference>